<dbReference type="RefSeq" id="WP_033151111.1">
    <property type="nucleotide sequence ID" value="NZ_FRCJ01000001.1"/>
</dbReference>
<feature type="domain" description="FMN-binding" evidence="1">
    <location>
        <begin position="47"/>
        <end position="126"/>
    </location>
</feature>
<organism evidence="2 3">
    <name type="scientific">Xylanibacter ruminicola</name>
    <name type="common">Prevotella ruminicola</name>
    <dbReference type="NCBI Taxonomy" id="839"/>
    <lineage>
        <taxon>Bacteria</taxon>
        <taxon>Pseudomonadati</taxon>
        <taxon>Bacteroidota</taxon>
        <taxon>Bacteroidia</taxon>
        <taxon>Bacteroidales</taxon>
        <taxon>Prevotellaceae</taxon>
        <taxon>Xylanibacter</taxon>
    </lineage>
</organism>
<name>A0A1M7DHQ2_XYLRU</name>
<dbReference type="AlphaFoldDB" id="A0A1M7DHQ2"/>
<protein>
    <submittedName>
        <fullName evidence="2">Electron transport complex protein RnfG</fullName>
    </submittedName>
</protein>
<gene>
    <name evidence="2" type="ORF">SAMN04488494_0743</name>
</gene>
<dbReference type="GO" id="GO:0016020">
    <property type="term" value="C:membrane"/>
    <property type="evidence" value="ECO:0007669"/>
    <property type="project" value="InterPro"/>
</dbReference>
<dbReference type="InterPro" id="IPR007329">
    <property type="entry name" value="FMN-bd"/>
</dbReference>
<evidence type="ECO:0000313" key="3">
    <source>
        <dbReference type="Proteomes" id="UP000184280"/>
    </source>
</evidence>
<sequence>MNSKIKLFSILGLALCIQSAGLKDDTITKEDGTYIINTTELGKNIEGYNGPTPLKIYIKKNKVVKIEALKNQETPKYYARVKKALFEKWNNLKVSEAQKLQVDGVTGATYTSEAVIKNVQAGLDYYKKHK</sequence>
<evidence type="ECO:0000259" key="1">
    <source>
        <dbReference type="SMART" id="SM00900"/>
    </source>
</evidence>
<dbReference type="Gene3D" id="3.90.1010.20">
    <property type="match status" value="1"/>
</dbReference>
<accession>A0A1M7DHQ2</accession>
<reference evidence="2 3" key="1">
    <citation type="submission" date="2016-11" db="EMBL/GenBank/DDBJ databases">
        <authorList>
            <person name="Jaros S."/>
            <person name="Januszkiewicz K."/>
            <person name="Wedrychowicz H."/>
        </authorList>
    </citation>
    <scope>NUCLEOTIDE SEQUENCE [LARGE SCALE GENOMIC DNA]</scope>
    <source>
        <strain evidence="2 3">BPI-34</strain>
    </source>
</reference>
<dbReference type="SMART" id="SM00900">
    <property type="entry name" value="FMN_bind"/>
    <property type="match status" value="1"/>
</dbReference>
<proteinExistence type="predicted"/>
<dbReference type="EMBL" id="FRCJ01000001">
    <property type="protein sequence ID" value="SHL79012.1"/>
    <property type="molecule type" value="Genomic_DNA"/>
</dbReference>
<dbReference type="OrthoDB" id="1081374at2"/>
<evidence type="ECO:0000313" key="2">
    <source>
        <dbReference type="EMBL" id="SHL79012.1"/>
    </source>
</evidence>
<dbReference type="GO" id="GO:0010181">
    <property type="term" value="F:FMN binding"/>
    <property type="evidence" value="ECO:0007669"/>
    <property type="project" value="InterPro"/>
</dbReference>
<dbReference type="Proteomes" id="UP000184280">
    <property type="component" value="Unassembled WGS sequence"/>
</dbReference>
<dbReference type="Pfam" id="PF04205">
    <property type="entry name" value="FMN_bind"/>
    <property type="match status" value="1"/>
</dbReference>